<protein>
    <recommendedName>
        <fullName evidence="2">histidine kinase</fullName>
        <ecNumber evidence="2">2.7.13.3</ecNumber>
    </recommendedName>
</protein>
<reference evidence="13" key="1">
    <citation type="journal article" date="2019" name="Int. J. Syst. Evol. Microbiol.">
        <title>The Global Catalogue of Microorganisms (GCM) 10K type strain sequencing project: providing services to taxonomists for standard genome sequencing and annotation.</title>
        <authorList>
            <consortium name="The Broad Institute Genomics Platform"/>
            <consortium name="The Broad Institute Genome Sequencing Center for Infectious Disease"/>
            <person name="Wu L."/>
            <person name="Ma J."/>
        </authorList>
    </citation>
    <scope>NUCLEOTIDE SEQUENCE [LARGE SCALE GENOMIC DNA]</scope>
    <source>
        <strain evidence="13">CGMCC 4.7241</strain>
    </source>
</reference>
<dbReference type="InterPro" id="IPR011712">
    <property type="entry name" value="Sig_transdc_His_kin_sub3_dim/P"/>
</dbReference>
<dbReference type="PANTHER" id="PTHR24421:SF10">
    <property type="entry name" value="NITRATE_NITRITE SENSOR PROTEIN NARQ"/>
    <property type="match status" value="1"/>
</dbReference>
<keyword evidence="4" id="KW-0808">Transferase</keyword>
<keyword evidence="7" id="KW-0067">ATP-binding</keyword>
<dbReference type="Gene3D" id="1.20.5.1930">
    <property type="match status" value="1"/>
</dbReference>
<dbReference type="CDD" id="cd16917">
    <property type="entry name" value="HATPase_UhpB-NarQ-NarX-like"/>
    <property type="match status" value="1"/>
</dbReference>
<comment type="catalytic activity">
    <reaction evidence="1">
        <text>ATP + protein L-histidine = ADP + protein N-phospho-L-histidine.</text>
        <dbReference type="EC" id="2.7.13.3"/>
    </reaction>
</comment>
<dbReference type="EMBL" id="JBHRZH010000033">
    <property type="protein sequence ID" value="MFC3764821.1"/>
    <property type="molecule type" value="Genomic_DNA"/>
</dbReference>
<dbReference type="InterPro" id="IPR050482">
    <property type="entry name" value="Sensor_HK_TwoCompSys"/>
</dbReference>
<feature type="transmembrane region" description="Helical" evidence="9">
    <location>
        <begin position="49"/>
        <end position="65"/>
    </location>
</feature>
<organism evidence="12 13">
    <name type="scientific">Tenggerimyces flavus</name>
    <dbReference type="NCBI Taxonomy" id="1708749"/>
    <lineage>
        <taxon>Bacteria</taxon>
        <taxon>Bacillati</taxon>
        <taxon>Actinomycetota</taxon>
        <taxon>Actinomycetes</taxon>
        <taxon>Propionibacteriales</taxon>
        <taxon>Nocardioidaceae</taxon>
        <taxon>Tenggerimyces</taxon>
    </lineage>
</organism>
<keyword evidence="9" id="KW-1133">Transmembrane helix</keyword>
<evidence type="ECO:0000256" key="5">
    <source>
        <dbReference type="ARBA" id="ARBA00022741"/>
    </source>
</evidence>
<name>A0ABV7YI18_9ACTN</name>
<evidence type="ECO:0000256" key="9">
    <source>
        <dbReference type="SAM" id="Phobius"/>
    </source>
</evidence>
<keyword evidence="5" id="KW-0547">Nucleotide-binding</keyword>
<keyword evidence="13" id="KW-1185">Reference proteome</keyword>
<evidence type="ECO:0000256" key="1">
    <source>
        <dbReference type="ARBA" id="ARBA00000085"/>
    </source>
</evidence>
<keyword evidence="3" id="KW-0597">Phosphoprotein</keyword>
<dbReference type="Gene3D" id="3.30.565.10">
    <property type="entry name" value="Histidine kinase-like ATPase, C-terminal domain"/>
    <property type="match status" value="1"/>
</dbReference>
<keyword evidence="9" id="KW-0812">Transmembrane</keyword>
<evidence type="ECO:0000256" key="2">
    <source>
        <dbReference type="ARBA" id="ARBA00012438"/>
    </source>
</evidence>
<evidence type="ECO:0000256" key="3">
    <source>
        <dbReference type="ARBA" id="ARBA00022553"/>
    </source>
</evidence>
<dbReference type="RefSeq" id="WP_205121534.1">
    <property type="nucleotide sequence ID" value="NZ_JAFBCM010000001.1"/>
</dbReference>
<evidence type="ECO:0000259" key="10">
    <source>
        <dbReference type="Pfam" id="PF02518"/>
    </source>
</evidence>
<keyword evidence="6 12" id="KW-0418">Kinase</keyword>
<dbReference type="Proteomes" id="UP001595699">
    <property type="component" value="Unassembled WGS sequence"/>
</dbReference>
<proteinExistence type="predicted"/>
<evidence type="ECO:0000256" key="7">
    <source>
        <dbReference type="ARBA" id="ARBA00022840"/>
    </source>
</evidence>
<dbReference type="InterPro" id="IPR003594">
    <property type="entry name" value="HATPase_dom"/>
</dbReference>
<accession>A0ABV7YI18</accession>
<dbReference type="InterPro" id="IPR036890">
    <property type="entry name" value="HATPase_C_sf"/>
</dbReference>
<evidence type="ECO:0000256" key="8">
    <source>
        <dbReference type="ARBA" id="ARBA00023012"/>
    </source>
</evidence>
<evidence type="ECO:0000313" key="13">
    <source>
        <dbReference type="Proteomes" id="UP001595699"/>
    </source>
</evidence>
<dbReference type="Pfam" id="PF07730">
    <property type="entry name" value="HisKA_3"/>
    <property type="match status" value="1"/>
</dbReference>
<feature type="transmembrane region" description="Helical" evidence="9">
    <location>
        <begin position="6"/>
        <end position="28"/>
    </location>
</feature>
<sequence length="299" mass="31833">MRGWPVAAYWVVIVVDFASAIFGLLSPAQLIVPMVAAYVVARYGPRRQLWLTAIPVVPFVVLWLANDGPAWDAAMLVGIYGSCLLLGVTVADRRSYRQAKEELARASERNRIARELHDIVAHNLAVMVALADGAVASAATPERSTDLMAKVSTTGRQALSEVRQLVGLLREDSRSADLDGLVDQVRAAGLHVTLTRTGDAPRLGPGVELTIYRIVQEALTNTMKHAGPDATATVRVHYDVAAVEVEVVDDGAGRAAEESASGHGLTGIRERVAAYGGSVDAGPRADGGWRVNARLTVPS</sequence>
<feature type="domain" description="Histidine kinase/HSP90-like ATPase" evidence="10">
    <location>
        <begin position="207"/>
        <end position="296"/>
    </location>
</feature>
<evidence type="ECO:0000256" key="4">
    <source>
        <dbReference type="ARBA" id="ARBA00022679"/>
    </source>
</evidence>
<dbReference type="SUPFAM" id="SSF55874">
    <property type="entry name" value="ATPase domain of HSP90 chaperone/DNA topoisomerase II/histidine kinase"/>
    <property type="match status" value="1"/>
</dbReference>
<dbReference type="PANTHER" id="PTHR24421">
    <property type="entry name" value="NITRATE/NITRITE SENSOR PROTEIN NARX-RELATED"/>
    <property type="match status" value="1"/>
</dbReference>
<dbReference type="Pfam" id="PF02518">
    <property type="entry name" value="HATPase_c"/>
    <property type="match status" value="1"/>
</dbReference>
<dbReference type="EC" id="2.7.13.3" evidence="2"/>
<keyword evidence="8" id="KW-0902">Two-component regulatory system</keyword>
<evidence type="ECO:0000313" key="12">
    <source>
        <dbReference type="EMBL" id="MFC3764821.1"/>
    </source>
</evidence>
<feature type="transmembrane region" description="Helical" evidence="9">
    <location>
        <begin position="71"/>
        <end position="91"/>
    </location>
</feature>
<gene>
    <name evidence="12" type="ORF">ACFOUW_28555</name>
</gene>
<feature type="domain" description="Signal transduction histidine kinase subgroup 3 dimerisation and phosphoacceptor" evidence="11">
    <location>
        <begin position="108"/>
        <end position="172"/>
    </location>
</feature>
<dbReference type="GO" id="GO:0016301">
    <property type="term" value="F:kinase activity"/>
    <property type="evidence" value="ECO:0007669"/>
    <property type="project" value="UniProtKB-KW"/>
</dbReference>
<evidence type="ECO:0000259" key="11">
    <source>
        <dbReference type="Pfam" id="PF07730"/>
    </source>
</evidence>
<comment type="caution">
    <text evidence="12">The sequence shown here is derived from an EMBL/GenBank/DDBJ whole genome shotgun (WGS) entry which is preliminary data.</text>
</comment>
<keyword evidence="9" id="KW-0472">Membrane</keyword>
<evidence type="ECO:0000256" key="6">
    <source>
        <dbReference type="ARBA" id="ARBA00022777"/>
    </source>
</evidence>